<organism evidence="2 3">
    <name type="scientific">Cyclobacterium plantarum</name>
    <dbReference type="NCBI Taxonomy" id="2716263"/>
    <lineage>
        <taxon>Bacteria</taxon>
        <taxon>Pseudomonadati</taxon>
        <taxon>Bacteroidota</taxon>
        <taxon>Cytophagia</taxon>
        <taxon>Cytophagales</taxon>
        <taxon>Cyclobacteriaceae</taxon>
        <taxon>Cyclobacterium</taxon>
    </lineage>
</organism>
<reference evidence="2 3" key="1">
    <citation type="submission" date="2020-03" db="EMBL/GenBank/DDBJ databases">
        <title>Cyclobacterium plantarum sp. nov., a marine bacterium isolated from a coastal-marine wetland.</title>
        <authorList>
            <person name="Sanchez-Porro C."/>
            <person name="Ventosa A."/>
            <person name="Amoozegar M."/>
        </authorList>
    </citation>
    <scope>NUCLEOTIDE SEQUENCE [LARGE SCALE GENOMIC DNA]</scope>
    <source>
        <strain evidence="2 3">GBPx2</strain>
    </source>
</reference>
<dbReference type="SUPFAM" id="SSF143422">
    <property type="entry name" value="Transposase IS200-like"/>
    <property type="match status" value="1"/>
</dbReference>
<dbReference type="EMBL" id="JAANYN010000001">
    <property type="protein sequence ID" value="NHE55380.1"/>
    <property type="molecule type" value="Genomic_DNA"/>
</dbReference>
<feature type="domain" description="Transposase IS200-like" evidence="1">
    <location>
        <begin position="21"/>
        <end position="195"/>
    </location>
</feature>
<sequence length="207" mass="23467">MDRYKNKYRNASARAQWWDYGWNGAYFITICTRGREHFFGEIDNGIMKLSPMGVIADILWHEIPNHASFVGLGDFVVMPNHIHGILILDKPEVENDGRVDGPNVVGTGHAPSLQSSQIPWKQMNNKIPNSPTFGQTRFQNIGKNSVSSIIGSYKSAVTKHANRLGLENGWQSRFHDHIIRNDAAYQRISDYIINNPGNWKGDKFNSK</sequence>
<gene>
    <name evidence="2" type="ORF">G9Q97_00965</name>
</gene>
<dbReference type="Gene3D" id="3.30.70.1290">
    <property type="entry name" value="Transposase IS200-like"/>
    <property type="match status" value="1"/>
</dbReference>
<accession>A0ABX0H0S2</accession>
<dbReference type="RefSeq" id="WP_166142240.1">
    <property type="nucleotide sequence ID" value="NZ_JAANYN010000001.1"/>
</dbReference>
<dbReference type="SMART" id="SM01321">
    <property type="entry name" value="Y1_Tnp"/>
    <property type="match status" value="1"/>
</dbReference>
<proteinExistence type="predicted"/>
<protein>
    <submittedName>
        <fullName evidence="2">Transposase</fullName>
    </submittedName>
</protein>
<evidence type="ECO:0000313" key="3">
    <source>
        <dbReference type="Proteomes" id="UP000649799"/>
    </source>
</evidence>
<name>A0ABX0H0S2_9BACT</name>
<evidence type="ECO:0000259" key="1">
    <source>
        <dbReference type="SMART" id="SM01321"/>
    </source>
</evidence>
<dbReference type="InterPro" id="IPR052715">
    <property type="entry name" value="RAYT_transposase"/>
</dbReference>
<dbReference type="Proteomes" id="UP000649799">
    <property type="component" value="Unassembled WGS sequence"/>
</dbReference>
<dbReference type="PANTHER" id="PTHR36966">
    <property type="entry name" value="REP-ASSOCIATED TYROSINE TRANSPOSASE"/>
    <property type="match status" value="1"/>
</dbReference>
<comment type="caution">
    <text evidence="2">The sequence shown here is derived from an EMBL/GenBank/DDBJ whole genome shotgun (WGS) entry which is preliminary data.</text>
</comment>
<dbReference type="PANTHER" id="PTHR36966:SF1">
    <property type="entry name" value="REP-ASSOCIATED TYROSINE TRANSPOSASE"/>
    <property type="match status" value="1"/>
</dbReference>
<keyword evidence="3" id="KW-1185">Reference proteome</keyword>
<evidence type="ECO:0000313" key="2">
    <source>
        <dbReference type="EMBL" id="NHE55380.1"/>
    </source>
</evidence>
<dbReference type="InterPro" id="IPR036515">
    <property type="entry name" value="Transposase_17_sf"/>
</dbReference>
<dbReference type="InterPro" id="IPR002686">
    <property type="entry name" value="Transposase_17"/>
</dbReference>